<dbReference type="EMBL" id="KV441003">
    <property type="protein sequence ID" value="OAD66418.1"/>
    <property type="molecule type" value="Genomic_DNA"/>
</dbReference>
<dbReference type="GeneID" id="28993836"/>
<name>A0A167JP55_PHYB8</name>
<keyword evidence="2" id="KW-1185">Reference proteome</keyword>
<reference evidence="2" key="1">
    <citation type="submission" date="2015-06" db="EMBL/GenBank/DDBJ databases">
        <title>Expansion of signal transduction pathways in fungi by whole-genome duplication.</title>
        <authorList>
            <consortium name="DOE Joint Genome Institute"/>
            <person name="Corrochano L.M."/>
            <person name="Kuo A."/>
            <person name="Marcet-Houben M."/>
            <person name="Polaino S."/>
            <person name="Salamov A."/>
            <person name="Villalobos J.M."/>
            <person name="Alvarez M.I."/>
            <person name="Avalos J."/>
            <person name="Benito E.P."/>
            <person name="Benoit I."/>
            <person name="Burger G."/>
            <person name="Camino L.P."/>
            <person name="Canovas D."/>
            <person name="Cerda-Olmedo E."/>
            <person name="Cheng J.-F."/>
            <person name="Dominguez A."/>
            <person name="Elias M."/>
            <person name="Eslava A.P."/>
            <person name="Glaser F."/>
            <person name="Grimwood J."/>
            <person name="Gutierrez G."/>
            <person name="Heitman J."/>
            <person name="Henrissat B."/>
            <person name="Iturriaga E.A."/>
            <person name="Lang B.F."/>
            <person name="Lavin J.L."/>
            <person name="Lee S."/>
            <person name="Li W."/>
            <person name="Lindquist E."/>
            <person name="Lopez-Garcia S."/>
            <person name="Luque E.M."/>
            <person name="Marcos A.T."/>
            <person name="Martin J."/>
            <person name="McCluskey K."/>
            <person name="Medina H.R."/>
            <person name="Miralles-Duran A."/>
            <person name="Miyazaki A."/>
            <person name="Munoz-Torres E."/>
            <person name="Oguiza J.A."/>
            <person name="Ohm R."/>
            <person name="Olmedo M."/>
            <person name="Orejas M."/>
            <person name="Ortiz-Castellanos L."/>
            <person name="Pisabarro A.G."/>
            <person name="Rodriguez-Romero J."/>
            <person name="Ruiz-Herrera J."/>
            <person name="Ruiz-Vazquez R."/>
            <person name="Sanz C."/>
            <person name="Schackwitz W."/>
            <person name="Schmutz J."/>
            <person name="Shahriari M."/>
            <person name="Shelest E."/>
            <person name="Silva-Franco F."/>
            <person name="Soanes D."/>
            <person name="Syed K."/>
            <person name="Tagua V.G."/>
            <person name="Talbot N.J."/>
            <person name="Thon M."/>
            <person name="De vries R.P."/>
            <person name="Wiebenga A."/>
            <person name="Yadav J.S."/>
            <person name="Braun E.L."/>
            <person name="Baker S."/>
            <person name="Garre V."/>
            <person name="Horwitz B."/>
            <person name="Torres-Martinez S."/>
            <person name="Idnurm A."/>
            <person name="Herrera-Estrella A."/>
            <person name="Gabaldon T."/>
            <person name="Grigoriev I.V."/>
        </authorList>
    </citation>
    <scope>NUCLEOTIDE SEQUENCE [LARGE SCALE GENOMIC DNA]</scope>
    <source>
        <strain evidence="2">NRRL 1555(-)</strain>
    </source>
</reference>
<evidence type="ECO:0000313" key="2">
    <source>
        <dbReference type="Proteomes" id="UP000077315"/>
    </source>
</evidence>
<gene>
    <name evidence="1" type="ORF">PHYBLDRAFT_152489</name>
</gene>
<sequence>MFACSCKNNCNIIVYNWPVGAVRFFLQYKNSHASLHFLVVVEVIKEHDAAANDSSVPIFKQRSQNNRPGRQT</sequence>
<dbReference type="VEuPathDB" id="FungiDB:PHYBLDRAFT_152489"/>
<dbReference type="InParanoid" id="A0A167JP55"/>
<organism evidence="1 2">
    <name type="scientific">Phycomyces blakesleeanus (strain ATCC 8743b / DSM 1359 / FGSC 10004 / NBRC 33097 / NRRL 1555)</name>
    <dbReference type="NCBI Taxonomy" id="763407"/>
    <lineage>
        <taxon>Eukaryota</taxon>
        <taxon>Fungi</taxon>
        <taxon>Fungi incertae sedis</taxon>
        <taxon>Mucoromycota</taxon>
        <taxon>Mucoromycotina</taxon>
        <taxon>Mucoromycetes</taxon>
        <taxon>Mucorales</taxon>
        <taxon>Phycomycetaceae</taxon>
        <taxon>Phycomyces</taxon>
    </lineage>
</organism>
<evidence type="ECO:0000313" key="1">
    <source>
        <dbReference type="EMBL" id="OAD66418.1"/>
    </source>
</evidence>
<proteinExistence type="predicted"/>
<dbReference type="RefSeq" id="XP_018284458.1">
    <property type="nucleotide sequence ID" value="XM_018432930.1"/>
</dbReference>
<protein>
    <submittedName>
        <fullName evidence="1">Uncharacterized protein</fullName>
    </submittedName>
</protein>
<accession>A0A167JP55</accession>
<dbReference type="OrthoDB" id="2261465at2759"/>
<dbReference type="AlphaFoldDB" id="A0A167JP55"/>
<dbReference type="Proteomes" id="UP000077315">
    <property type="component" value="Unassembled WGS sequence"/>
</dbReference>